<dbReference type="EMBL" id="BLXT01004479">
    <property type="protein sequence ID" value="GFO12991.1"/>
    <property type="molecule type" value="Genomic_DNA"/>
</dbReference>
<dbReference type="AlphaFoldDB" id="A0AAV4B2C1"/>
<protein>
    <submittedName>
        <fullName evidence="1">Uncharacterized protein</fullName>
    </submittedName>
</protein>
<comment type="caution">
    <text evidence="1">The sequence shown here is derived from an EMBL/GenBank/DDBJ whole genome shotgun (WGS) entry which is preliminary data.</text>
</comment>
<keyword evidence="2" id="KW-1185">Reference proteome</keyword>
<dbReference type="Proteomes" id="UP000735302">
    <property type="component" value="Unassembled WGS sequence"/>
</dbReference>
<sequence length="231" mass="26077">MYKRSNIKLKSTNYHCSVPHKYRKKLRGHETSRHCFPLLRGPLTAQINTNNDSNVTEINPLPRIFTHPADKMWDFYSPSSVRPTISNISLRPAPPKLRSDDHDSLPFFGLLGFIYLACVHQGDLRLSGLSFGPGQGTRDLNPLPRRSKGVFAIFSEEKGRNFGDIKIFTPSSFLLVAAGVPSAVWARTCFWYGRSLHLCGKRWRSKVNSESILKMQYLSVVGSSPATKRRA</sequence>
<reference evidence="1 2" key="1">
    <citation type="journal article" date="2021" name="Elife">
        <title>Chloroplast acquisition without the gene transfer in kleptoplastic sea slugs, Plakobranchus ocellatus.</title>
        <authorList>
            <person name="Maeda T."/>
            <person name="Takahashi S."/>
            <person name="Yoshida T."/>
            <person name="Shimamura S."/>
            <person name="Takaki Y."/>
            <person name="Nagai Y."/>
            <person name="Toyoda A."/>
            <person name="Suzuki Y."/>
            <person name="Arimoto A."/>
            <person name="Ishii H."/>
            <person name="Satoh N."/>
            <person name="Nishiyama T."/>
            <person name="Hasebe M."/>
            <person name="Maruyama T."/>
            <person name="Minagawa J."/>
            <person name="Obokata J."/>
            <person name="Shigenobu S."/>
        </authorList>
    </citation>
    <scope>NUCLEOTIDE SEQUENCE [LARGE SCALE GENOMIC DNA]</scope>
</reference>
<evidence type="ECO:0000313" key="2">
    <source>
        <dbReference type="Proteomes" id="UP000735302"/>
    </source>
</evidence>
<evidence type="ECO:0000313" key="1">
    <source>
        <dbReference type="EMBL" id="GFO12991.1"/>
    </source>
</evidence>
<organism evidence="1 2">
    <name type="scientific">Plakobranchus ocellatus</name>
    <dbReference type="NCBI Taxonomy" id="259542"/>
    <lineage>
        <taxon>Eukaryota</taxon>
        <taxon>Metazoa</taxon>
        <taxon>Spiralia</taxon>
        <taxon>Lophotrochozoa</taxon>
        <taxon>Mollusca</taxon>
        <taxon>Gastropoda</taxon>
        <taxon>Heterobranchia</taxon>
        <taxon>Euthyneura</taxon>
        <taxon>Panpulmonata</taxon>
        <taxon>Sacoglossa</taxon>
        <taxon>Placobranchoidea</taxon>
        <taxon>Plakobranchidae</taxon>
        <taxon>Plakobranchus</taxon>
    </lineage>
</organism>
<proteinExistence type="predicted"/>
<accession>A0AAV4B2C1</accession>
<name>A0AAV4B2C1_9GAST</name>
<gene>
    <name evidence="1" type="ORF">PoB_003949600</name>
</gene>